<dbReference type="SMART" id="SM00387">
    <property type="entry name" value="HATPase_c"/>
    <property type="match status" value="1"/>
</dbReference>
<keyword evidence="17" id="KW-1185">Reference proteome</keyword>
<feature type="transmembrane region" description="Helical" evidence="13">
    <location>
        <begin position="114"/>
        <end position="132"/>
    </location>
</feature>
<feature type="transmembrane region" description="Helical" evidence="13">
    <location>
        <begin position="66"/>
        <end position="85"/>
    </location>
</feature>
<dbReference type="PRINTS" id="PR00344">
    <property type="entry name" value="BCTRLSENSOR"/>
</dbReference>
<sequence length="1170" mass="129407">MTFAIIIASIVYVSSMFFVARWGDRGSALAQKVTRHPITYSLALGIYCTSWTYFGAVGTASTDGWQFLSILLGPILLFVFGFPILQKLVSVSKKQNVTSIADFISSRYGKRQQTALIVTVIATLATIPYIALQLKAINASFGAFSFESVVSTSMVGSNMSNNPSTSAFLATLFIAFFAILYGARKADVTEYRSGLIFAIAFESLFKMVGLVVSATIAVYLLIWGIDHGFTLVSTEPELPLISNGQGASQALLAEPVWSLSTFFTRDFLVQTFMAAAAFLCLPRQFHVMVVDNSNERNLSVARWLFPLYLLIFVVAIIPISLAGVAFLEGTVDKEIYTMQLPIFLDSQWATLLVFIGGISAASAMIIVATLTLSTMITNDVFLPLLLKRQRQTILARGEYQHRIVQLRQVTIGAILFLSFAYYYVSAKQHSLHNIGLIAFSLIIQLLPAIIGALYWRKGHANGVYAGLLFGFLTWLMFLLLPLASNADVANNSQIISHGVMISLFANTLAYYGFSVIARERLIDKIQATAFVHPNLKMSISGQKLVNSQAKVKDLKDLLMTFLGDARCEQLFLDYEAECGQELGDEDELTHDFVTYCERMLGGVLGASSAQSLVNIVLSGKQLDVEDVVNFFDDTTQALKNNQAILFSSLENLNQGVSVVDRDLNLVAWNKRYLELFNYPEGMVQVGKPISELIRFNAERGECGHGEVDELVAKRLSHLKTSQSHTFIRRRGDGRVIEMVGNPLPNGGFVTSFNDITTYIETERALKDANINLADTIQRRVNEISEITEALKLAKQEAEQANASKTRFLALASHDVLQPLNAARLYLSSLNDNELGEKNKSTLGKVEQSLNSMEDLLSTLLEISKLEQGALTPTFSHFKLSTLLTPLCNEIAVQCEAKGIRFIQNWKDQVVYCDATYLRRILQNFLSNAVKYTQKGKILLAIRKAGQGIRIEVWDTGEGISQGEHKLIFNDFYRTHTGSIKGLGLGLSVVERMSEQLNCPIKMKSIAGRGSCFGVTVLKGAESLIQQPSEFAKAESGGFNQLNIFCIDDEIENLDASTALLEKWQCQVSCFNSVEDVSTYLASNPMQQGKRRPDVLLVDYQLHPSHITGLELIQSIRSHWQVNIPAALVTAIQDEELKAQCDAMGVRYMAKPLKPAPLKAWLKSIITKKAA</sequence>
<dbReference type="CDD" id="cd00082">
    <property type="entry name" value="HisKA"/>
    <property type="match status" value="1"/>
</dbReference>
<name>A0A975HHM5_9GAMM</name>
<feature type="transmembrane region" description="Helical" evidence="13">
    <location>
        <begin position="164"/>
        <end position="183"/>
    </location>
</feature>
<dbReference type="InterPro" id="IPR001789">
    <property type="entry name" value="Sig_transdc_resp-reg_receiver"/>
</dbReference>
<dbReference type="InterPro" id="IPR038377">
    <property type="entry name" value="Na/Glc_symporter_sf"/>
</dbReference>
<dbReference type="CDD" id="cd10322">
    <property type="entry name" value="SLC5sbd"/>
    <property type="match status" value="1"/>
</dbReference>
<feature type="domain" description="Histidine kinase" evidence="14">
    <location>
        <begin position="810"/>
        <end position="1020"/>
    </location>
</feature>
<evidence type="ECO:0000256" key="5">
    <source>
        <dbReference type="ARBA" id="ARBA00022553"/>
    </source>
</evidence>
<dbReference type="PANTHER" id="PTHR43047">
    <property type="entry name" value="TWO-COMPONENT HISTIDINE PROTEIN KINASE"/>
    <property type="match status" value="1"/>
</dbReference>
<dbReference type="InterPro" id="IPR003661">
    <property type="entry name" value="HisK_dim/P_dom"/>
</dbReference>
<dbReference type="CDD" id="cd00130">
    <property type="entry name" value="PAS"/>
    <property type="match status" value="1"/>
</dbReference>
<dbReference type="SMART" id="SM00448">
    <property type="entry name" value="REC"/>
    <property type="match status" value="1"/>
</dbReference>
<dbReference type="SUPFAM" id="SSF47384">
    <property type="entry name" value="Homodimeric domain of signal transducing histidine kinase"/>
    <property type="match status" value="1"/>
</dbReference>
<evidence type="ECO:0000256" key="1">
    <source>
        <dbReference type="ARBA" id="ARBA00000085"/>
    </source>
</evidence>
<evidence type="ECO:0000256" key="7">
    <source>
        <dbReference type="ARBA" id="ARBA00022692"/>
    </source>
</evidence>
<dbReference type="EMBL" id="CP072110">
    <property type="protein sequence ID" value="QTH63300.1"/>
    <property type="molecule type" value="Genomic_DNA"/>
</dbReference>
<evidence type="ECO:0000259" key="15">
    <source>
        <dbReference type="PROSITE" id="PS50110"/>
    </source>
</evidence>
<feature type="transmembrane region" description="Helical" evidence="13">
    <location>
        <begin position="36"/>
        <end position="54"/>
    </location>
</feature>
<evidence type="ECO:0000256" key="2">
    <source>
        <dbReference type="ARBA" id="ARBA00004141"/>
    </source>
</evidence>
<dbReference type="PROSITE" id="PS50110">
    <property type="entry name" value="RESPONSE_REGULATORY"/>
    <property type="match status" value="1"/>
</dbReference>
<dbReference type="GO" id="GO:0009927">
    <property type="term" value="F:histidine phosphotransfer kinase activity"/>
    <property type="evidence" value="ECO:0007669"/>
    <property type="project" value="TreeGrafter"/>
</dbReference>
<dbReference type="NCBIfam" id="TIGR00229">
    <property type="entry name" value="sensory_box"/>
    <property type="match status" value="1"/>
</dbReference>
<evidence type="ECO:0000256" key="9">
    <source>
        <dbReference type="ARBA" id="ARBA00022989"/>
    </source>
</evidence>
<dbReference type="EC" id="2.7.13.3" evidence="4"/>
<feature type="transmembrane region" description="Helical" evidence="13">
    <location>
        <begin position="436"/>
        <end position="455"/>
    </location>
</feature>
<feature type="transmembrane region" description="Helical" evidence="13">
    <location>
        <begin position="494"/>
        <end position="513"/>
    </location>
</feature>
<dbReference type="Gene3D" id="1.20.1730.10">
    <property type="entry name" value="Sodium/glucose cotransporter"/>
    <property type="match status" value="1"/>
</dbReference>
<dbReference type="Pfam" id="PF00512">
    <property type="entry name" value="HisKA"/>
    <property type="match status" value="1"/>
</dbReference>
<dbReference type="PROSITE" id="PS50283">
    <property type="entry name" value="NA_SOLUT_SYMP_3"/>
    <property type="match status" value="1"/>
</dbReference>
<evidence type="ECO:0000256" key="11">
    <source>
        <dbReference type="PROSITE-ProRule" id="PRU00169"/>
    </source>
</evidence>
<dbReference type="InterPro" id="IPR001734">
    <property type="entry name" value="Na/solute_symporter"/>
</dbReference>
<evidence type="ECO:0000313" key="17">
    <source>
        <dbReference type="Proteomes" id="UP000682739"/>
    </source>
</evidence>
<evidence type="ECO:0000256" key="6">
    <source>
        <dbReference type="ARBA" id="ARBA00022679"/>
    </source>
</evidence>
<dbReference type="Gene3D" id="3.30.565.10">
    <property type="entry name" value="Histidine kinase-like ATPase, C-terminal domain"/>
    <property type="match status" value="1"/>
</dbReference>
<dbReference type="InterPro" id="IPR011006">
    <property type="entry name" value="CheY-like_superfamily"/>
</dbReference>
<comment type="subcellular location">
    <subcellularLocation>
        <location evidence="2">Membrane</location>
        <topology evidence="2">Multi-pass membrane protein</topology>
    </subcellularLocation>
</comment>
<dbReference type="GO" id="GO:0000155">
    <property type="term" value="F:phosphorelay sensor kinase activity"/>
    <property type="evidence" value="ECO:0007669"/>
    <property type="project" value="InterPro"/>
</dbReference>
<dbReference type="InterPro" id="IPR003594">
    <property type="entry name" value="HATPase_dom"/>
</dbReference>
<gene>
    <name evidence="16" type="ORF">J1N51_11210</name>
</gene>
<feature type="transmembrane region" description="Helical" evidence="13">
    <location>
        <begin position="195"/>
        <end position="222"/>
    </location>
</feature>
<evidence type="ECO:0000313" key="16">
    <source>
        <dbReference type="EMBL" id="QTH63300.1"/>
    </source>
</evidence>
<dbReference type="SUPFAM" id="SSF55874">
    <property type="entry name" value="ATPase domain of HSP90 chaperone/DNA topoisomerase II/histidine kinase"/>
    <property type="match status" value="1"/>
</dbReference>
<dbReference type="InterPro" id="IPR036890">
    <property type="entry name" value="HATPase_C_sf"/>
</dbReference>
<dbReference type="PANTHER" id="PTHR43047:SF9">
    <property type="entry name" value="HISTIDINE KINASE"/>
    <property type="match status" value="1"/>
</dbReference>
<organism evidence="16 17">
    <name type="scientific">Psychrosphaera ytuae</name>
    <dbReference type="NCBI Taxonomy" id="2820710"/>
    <lineage>
        <taxon>Bacteria</taxon>
        <taxon>Pseudomonadati</taxon>
        <taxon>Pseudomonadota</taxon>
        <taxon>Gammaproteobacteria</taxon>
        <taxon>Alteromonadales</taxon>
        <taxon>Pseudoalteromonadaceae</taxon>
        <taxon>Psychrosphaera</taxon>
    </lineage>
</organism>
<comment type="catalytic activity">
    <reaction evidence="1">
        <text>ATP + protein L-histidine = ADP + protein N-phospho-L-histidine.</text>
        <dbReference type="EC" id="2.7.13.3"/>
    </reaction>
</comment>
<dbReference type="InterPro" id="IPR035965">
    <property type="entry name" value="PAS-like_dom_sf"/>
</dbReference>
<dbReference type="RefSeq" id="WP_208831357.1">
    <property type="nucleotide sequence ID" value="NZ_CP072110.1"/>
</dbReference>
<feature type="transmembrane region" description="Helical" evidence="13">
    <location>
        <begin position="462"/>
        <end position="482"/>
    </location>
</feature>
<feature type="coiled-coil region" evidence="12">
    <location>
        <begin position="776"/>
        <end position="803"/>
    </location>
</feature>
<keyword evidence="5 11" id="KW-0597">Phosphoprotein</keyword>
<dbReference type="Proteomes" id="UP000682739">
    <property type="component" value="Chromosome"/>
</dbReference>
<dbReference type="Pfam" id="PF00072">
    <property type="entry name" value="Response_reg"/>
    <property type="match status" value="1"/>
</dbReference>
<evidence type="ECO:0000256" key="10">
    <source>
        <dbReference type="ARBA" id="ARBA00023136"/>
    </source>
</evidence>
<keyword evidence="12" id="KW-0175">Coiled coil</keyword>
<dbReference type="InterPro" id="IPR036097">
    <property type="entry name" value="HisK_dim/P_sf"/>
</dbReference>
<keyword evidence="8" id="KW-0418">Kinase</keyword>
<feature type="domain" description="Response regulatory" evidence="15">
    <location>
        <begin position="1042"/>
        <end position="1165"/>
    </location>
</feature>
<keyword evidence="7 13" id="KW-0812">Transmembrane</keyword>
<feature type="transmembrane region" description="Helical" evidence="13">
    <location>
        <begin position="406"/>
        <end position="424"/>
    </location>
</feature>
<dbReference type="GO" id="GO:0005886">
    <property type="term" value="C:plasma membrane"/>
    <property type="evidence" value="ECO:0007669"/>
    <property type="project" value="TreeGrafter"/>
</dbReference>
<dbReference type="SMART" id="SM00388">
    <property type="entry name" value="HisKA"/>
    <property type="match status" value="1"/>
</dbReference>
<evidence type="ECO:0000256" key="4">
    <source>
        <dbReference type="ARBA" id="ARBA00012438"/>
    </source>
</evidence>
<accession>A0A975HHM5</accession>
<dbReference type="Pfam" id="PF12860">
    <property type="entry name" value="PAS_7"/>
    <property type="match status" value="1"/>
</dbReference>
<dbReference type="Gene3D" id="3.30.450.20">
    <property type="entry name" value="PAS domain"/>
    <property type="match status" value="1"/>
</dbReference>
<reference evidence="16" key="1">
    <citation type="submission" date="2021-03" db="EMBL/GenBank/DDBJ databases">
        <title>Description of Psychrosphaera ytuae sp. nov. isolated from deep sea sediment of South China Sea.</title>
        <authorList>
            <person name="Zhang J."/>
            <person name="Xu X.-D."/>
        </authorList>
    </citation>
    <scope>NUCLEOTIDE SEQUENCE</scope>
    <source>
        <strain evidence="16">MTZ26</strain>
    </source>
</reference>
<dbReference type="Gene3D" id="1.10.287.130">
    <property type="match status" value="1"/>
</dbReference>
<keyword evidence="6" id="KW-0808">Transferase</keyword>
<dbReference type="Pfam" id="PF02518">
    <property type="entry name" value="HATPase_c"/>
    <property type="match status" value="1"/>
</dbReference>
<keyword evidence="9 13" id="KW-1133">Transmembrane helix</keyword>
<evidence type="ECO:0000256" key="8">
    <source>
        <dbReference type="ARBA" id="ARBA00022777"/>
    </source>
</evidence>
<dbReference type="InterPro" id="IPR000014">
    <property type="entry name" value="PAS"/>
</dbReference>
<comment type="similarity">
    <text evidence="3">Belongs to the sodium:solute symporter (SSF) (TC 2.A.21) family.</text>
</comment>
<dbReference type="CDD" id="cd00156">
    <property type="entry name" value="REC"/>
    <property type="match status" value="1"/>
</dbReference>
<evidence type="ECO:0000256" key="13">
    <source>
        <dbReference type="SAM" id="Phobius"/>
    </source>
</evidence>
<evidence type="ECO:0000256" key="3">
    <source>
        <dbReference type="ARBA" id="ARBA00006434"/>
    </source>
</evidence>
<protein>
    <recommendedName>
        <fullName evidence="4">histidine kinase</fullName>
        <ecNumber evidence="4">2.7.13.3</ecNumber>
    </recommendedName>
</protein>
<dbReference type="Gene3D" id="3.40.50.2300">
    <property type="match status" value="1"/>
</dbReference>
<dbReference type="InterPro" id="IPR005467">
    <property type="entry name" value="His_kinase_dom"/>
</dbReference>
<dbReference type="SUPFAM" id="SSF55785">
    <property type="entry name" value="PYP-like sensor domain (PAS domain)"/>
    <property type="match status" value="1"/>
</dbReference>
<evidence type="ECO:0000259" key="14">
    <source>
        <dbReference type="PROSITE" id="PS50109"/>
    </source>
</evidence>
<feature type="transmembrane region" description="Helical" evidence="13">
    <location>
        <begin position="6"/>
        <end position="24"/>
    </location>
</feature>
<feature type="transmembrane region" description="Helical" evidence="13">
    <location>
        <begin position="347"/>
        <end position="372"/>
    </location>
</feature>
<keyword evidence="10 13" id="KW-0472">Membrane</keyword>
<proteinExistence type="inferred from homology"/>
<dbReference type="PROSITE" id="PS50109">
    <property type="entry name" value="HIS_KIN"/>
    <property type="match status" value="1"/>
</dbReference>
<dbReference type="AlphaFoldDB" id="A0A975HHM5"/>
<dbReference type="GO" id="GO:0022857">
    <property type="term" value="F:transmembrane transporter activity"/>
    <property type="evidence" value="ECO:0007669"/>
    <property type="project" value="InterPro"/>
</dbReference>
<feature type="transmembrane region" description="Helical" evidence="13">
    <location>
        <begin position="303"/>
        <end position="327"/>
    </location>
</feature>
<evidence type="ECO:0000256" key="12">
    <source>
        <dbReference type="SAM" id="Coils"/>
    </source>
</evidence>
<dbReference type="InterPro" id="IPR004358">
    <property type="entry name" value="Sig_transdc_His_kin-like_C"/>
</dbReference>
<dbReference type="SUPFAM" id="SSF52172">
    <property type="entry name" value="CheY-like"/>
    <property type="match status" value="1"/>
</dbReference>
<dbReference type="KEGG" id="psym:J1N51_11210"/>
<feature type="modified residue" description="4-aspartylphosphate" evidence="11">
    <location>
        <position position="1098"/>
    </location>
</feature>